<gene>
    <name evidence="1" type="ORF">JYU14_04055</name>
</gene>
<dbReference type="InterPro" id="IPR011013">
    <property type="entry name" value="Gal_mutarotase_sf_dom"/>
</dbReference>
<reference evidence="1 2" key="1">
    <citation type="submission" date="2021-02" db="EMBL/GenBank/DDBJ databases">
        <title>Activity-based single-cell genomes from oceanic crustal fluid captures similar information to metagenomic and metatranscriptomic surveys with orders of magnitude less sampling.</title>
        <authorList>
            <person name="D'Angelo T.S."/>
            <person name="Orcutt B.N."/>
        </authorList>
    </citation>
    <scope>NUCLEOTIDE SEQUENCE [LARGE SCALE GENOMIC DNA]</scope>
    <source>
        <strain evidence="1">AH-315-G07</strain>
    </source>
</reference>
<dbReference type="Proteomes" id="UP000722121">
    <property type="component" value="Unassembled WGS sequence"/>
</dbReference>
<dbReference type="EMBL" id="JAFITR010000091">
    <property type="protein sequence ID" value="MBN4067238.1"/>
    <property type="molecule type" value="Genomic_DNA"/>
</dbReference>
<accession>A0ABS3AUE1</accession>
<dbReference type="SUPFAM" id="SSF74650">
    <property type="entry name" value="Galactose mutarotase-like"/>
    <property type="match status" value="1"/>
</dbReference>
<protein>
    <recommendedName>
        <fullName evidence="3">Aldose 1-epimerase</fullName>
    </recommendedName>
</protein>
<dbReference type="InterPro" id="IPR014718">
    <property type="entry name" value="GH-type_carb-bd"/>
</dbReference>
<sequence>MESVTLRAETKEGLPLKAVYCPGKGMNLVSYRWGDIELIAQDTLPLFEDHCAGLGALIGPHFHHRRKEVIPLVPHEEHFLHIARVRARGVAEPFSHGIARYAPWQHEVDGNRIVATLEGKSEWNGVALKELEGQNFRMQYTAELTEGGLAIDYSIISDSDSLVGLHYYYTLVGGKGAVMAKVKNQYLDQGQTKQIPSSWNYDTRMGLLNWDCIDEADYGFHPFADPLNGSIALKTGSYFLQVQYSCTNAENQWQLYHPRGASFVCIEPMSAANPRKPQLTVSGLHVDISVSAVVE</sequence>
<evidence type="ECO:0000313" key="1">
    <source>
        <dbReference type="EMBL" id="MBN4067238.1"/>
    </source>
</evidence>
<evidence type="ECO:0000313" key="2">
    <source>
        <dbReference type="Proteomes" id="UP000722121"/>
    </source>
</evidence>
<name>A0ABS3AUE1_9BACT</name>
<dbReference type="Gene3D" id="2.70.98.10">
    <property type="match status" value="1"/>
</dbReference>
<proteinExistence type="predicted"/>
<evidence type="ECO:0008006" key="3">
    <source>
        <dbReference type="Google" id="ProtNLM"/>
    </source>
</evidence>
<comment type="caution">
    <text evidence="1">The sequence shown here is derived from an EMBL/GenBank/DDBJ whole genome shotgun (WGS) entry which is preliminary data.</text>
</comment>
<keyword evidence="2" id="KW-1185">Reference proteome</keyword>
<organism evidence="1 2">
    <name type="scientific">Simkania negevensis</name>
    <dbReference type="NCBI Taxonomy" id="83561"/>
    <lineage>
        <taxon>Bacteria</taxon>
        <taxon>Pseudomonadati</taxon>
        <taxon>Chlamydiota</taxon>
        <taxon>Chlamydiia</taxon>
        <taxon>Parachlamydiales</taxon>
        <taxon>Simkaniaceae</taxon>
        <taxon>Simkania</taxon>
    </lineage>
</organism>